<proteinExistence type="predicted"/>
<sequence>MLVKCKICGSKADRNEAYKVVVDGKNHYYCNKNEYTEWRKKKDIKDRTYNLIYEIFDRKVTNTILYKEIVELADVYTYEKILAYLIDNENYLTSVIKKTFISEYAQIRYFTAILKNSLTDFQYDGESKVEINRLDIPDVSNNQFSRKKRKKSLSEYEEEVGEQI</sequence>
<gene>
    <name evidence="2" type="ORF">V6984_09440</name>
</gene>
<organism evidence="2 3">
    <name type="scientific">Kineothrix sedimenti</name>
    <dbReference type="NCBI Taxonomy" id="3123317"/>
    <lineage>
        <taxon>Bacteria</taxon>
        <taxon>Bacillati</taxon>
        <taxon>Bacillota</taxon>
        <taxon>Clostridia</taxon>
        <taxon>Lachnospirales</taxon>
        <taxon>Lachnospiraceae</taxon>
        <taxon>Kineothrix</taxon>
    </lineage>
</organism>
<evidence type="ECO:0008006" key="4">
    <source>
        <dbReference type="Google" id="ProtNLM"/>
    </source>
</evidence>
<dbReference type="Proteomes" id="UP001451571">
    <property type="component" value="Chromosome"/>
</dbReference>
<feature type="compositionally biased region" description="Acidic residues" evidence="1">
    <location>
        <begin position="155"/>
        <end position="164"/>
    </location>
</feature>
<name>A0ABZ3F3A3_9FIRM</name>
<dbReference type="EMBL" id="CP146256">
    <property type="protein sequence ID" value="XAH75961.1"/>
    <property type="molecule type" value="Genomic_DNA"/>
</dbReference>
<protein>
    <recommendedName>
        <fullName evidence="4">Recombinase-like zinc beta ribbon protein</fullName>
    </recommendedName>
</protein>
<evidence type="ECO:0000313" key="2">
    <source>
        <dbReference type="EMBL" id="XAH75961.1"/>
    </source>
</evidence>
<keyword evidence="3" id="KW-1185">Reference proteome</keyword>
<dbReference type="RefSeq" id="WP_342759534.1">
    <property type="nucleotide sequence ID" value="NZ_CP146256.1"/>
</dbReference>
<evidence type="ECO:0000256" key="1">
    <source>
        <dbReference type="SAM" id="MobiDB-lite"/>
    </source>
</evidence>
<reference evidence="2 3" key="1">
    <citation type="submission" date="2024-02" db="EMBL/GenBank/DDBJ databases">
        <title>Bacterial strain from lacustrine sediment.</title>
        <authorList>
            <person name="Petit C."/>
            <person name="Fadhlaoui K."/>
        </authorList>
    </citation>
    <scope>NUCLEOTIDE SEQUENCE [LARGE SCALE GENOMIC DNA]</scope>
    <source>
        <strain evidence="2 3">IPX-CK</strain>
    </source>
</reference>
<feature type="region of interest" description="Disordered" evidence="1">
    <location>
        <begin position="144"/>
        <end position="164"/>
    </location>
</feature>
<evidence type="ECO:0000313" key="3">
    <source>
        <dbReference type="Proteomes" id="UP001451571"/>
    </source>
</evidence>
<accession>A0ABZ3F3A3</accession>